<feature type="transmembrane region" description="Helical" evidence="2">
    <location>
        <begin position="143"/>
        <end position="163"/>
    </location>
</feature>
<dbReference type="InterPro" id="IPR000326">
    <property type="entry name" value="PAP2/HPO"/>
</dbReference>
<keyword evidence="2" id="KW-1133">Transmembrane helix</keyword>
<dbReference type="Pfam" id="PF01569">
    <property type="entry name" value="PAP2"/>
    <property type="match status" value="1"/>
</dbReference>
<keyword evidence="2" id="KW-0812">Transmembrane</keyword>
<feature type="domain" description="Phosphatidic acid phosphatase type 2/haloperoxidase" evidence="3">
    <location>
        <begin position="189"/>
        <end position="299"/>
    </location>
</feature>
<feature type="transmembrane region" description="Helical" evidence="2">
    <location>
        <begin position="229"/>
        <end position="248"/>
    </location>
</feature>
<keyword evidence="2" id="KW-0472">Membrane</keyword>
<dbReference type="InterPro" id="IPR036938">
    <property type="entry name" value="PAP2/HPO_sf"/>
</dbReference>
<proteinExistence type="predicted"/>
<protein>
    <submittedName>
        <fullName evidence="4">Phosphoesterase</fullName>
    </submittedName>
</protein>
<dbReference type="EMBL" id="MWXA01000006">
    <property type="protein sequence ID" value="OZG66072.1"/>
    <property type="molecule type" value="Genomic_DNA"/>
</dbReference>
<feature type="transmembrane region" description="Helical" evidence="2">
    <location>
        <begin position="107"/>
        <end position="131"/>
    </location>
</feature>
<feature type="transmembrane region" description="Helical" evidence="2">
    <location>
        <begin position="169"/>
        <end position="185"/>
    </location>
</feature>
<feature type="region of interest" description="Disordered" evidence="1">
    <location>
        <begin position="1"/>
        <end position="30"/>
    </location>
</feature>
<feature type="transmembrane region" description="Helical" evidence="2">
    <location>
        <begin position="255"/>
        <end position="276"/>
    </location>
</feature>
<feature type="compositionally biased region" description="Basic and acidic residues" evidence="1">
    <location>
        <begin position="1"/>
        <end position="12"/>
    </location>
</feature>
<evidence type="ECO:0000259" key="3">
    <source>
        <dbReference type="Pfam" id="PF01569"/>
    </source>
</evidence>
<name>A0A261G3T3_9BIFI</name>
<reference evidence="4 5" key="1">
    <citation type="journal article" date="2017" name="BMC Genomics">
        <title>Comparative genomic and phylogenomic analyses of the Bifidobacteriaceae family.</title>
        <authorList>
            <person name="Lugli G.A."/>
            <person name="Milani C."/>
            <person name="Turroni F."/>
            <person name="Duranti S."/>
            <person name="Mancabelli L."/>
            <person name="Mangifesta M."/>
            <person name="Ferrario C."/>
            <person name="Modesto M."/>
            <person name="Mattarelli P."/>
            <person name="Jiri K."/>
            <person name="van Sinderen D."/>
            <person name="Ventura M."/>
        </authorList>
    </citation>
    <scope>NUCLEOTIDE SEQUENCE [LARGE SCALE GENOMIC DNA]</scope>
    <source>
        <strain evidence="4 5">LMG 28769</strain>
    </source>
</reference>
<feature type="transmembrane region" description="Helical" evidence="2">
    <location>
        <begin position="360"/>
        <end position="379"/>
    </location>
</feature>
<dbReference type="Proteomes" id="UP000216451">
    <property type="component" value="Unassembled WGS sequence"/>
</dbReference>
<feature type="compositionally biased region" description="Polar residues" evidence="1">
    <location>
        <begin position="18"/>
        <end position="30"/>
    </location>
</feature>
<organism evidence="4 5">
    <name type="scientific">Bifidobacterium aquikefiri</name>
    <dbReference type="NCBI Taxonomy" id="1653207"/>
    <lineage>
        <taxon>Bacteria</taxon>
        <taxon>Bacillati</taxon>
        <taxon>Actinomycetota</taxon>
        <taxon>Actinomycetes</taxon>
        <taxon>Bifidobacteriales</taxon>
        <taxon>Bifidobacteriaceae</taxon>
        <taxon>Bifidobacterium</taxon>
    </lineage>
</organism>
<feature type="transmembrane region" description="Helical" evidence="2">
    <location>
        <begin position="192"/>
        <end position="209"/>
    </location>
</feature>
<keyword evidence="5" id="KW-1185">Reference proteome</keyword>
<comment type="caution">
    <text evidence="4">The sequence shown here is derived from an EMBL/GenBank/DDBJ whole genome shotgun (WGS) entry which is preliminary data.</text>
</comment>
<dbReference type="Gene3D" id="1.20.144.10">
    <property type="entry name" value="Phosphatidic acid phosphatase type 2/haloperoxidase"/>
    <property type="match status" value="1"/>
</dbReference>
<gene>
    <name evidence="4" type="ORF">BAQU_1406</name>
</gene>
<feature type="transmembrane region" description="Helical" evidence="2">
    <location>
        <begin position="319"/>
        <end position="340"/>
    </location>
</feature>
<evidence type="ECO:0000313" key="4">
    <source>
        <dbReference type="EMBL" id="OZG66072.1"/>
    </source>
</evidence>
<feature type="transmembrane region" description="Helical" evidence="2">
    <location>
        <begin position="282"/>
        <end position="299"/>
    </location>
</feature>
<evidence type="ECO:0000256" key="1">
    <source>
        <dbReference type="SAM" id="MobiDB-lite"/>
    </source>
</evidence>
<accession>A0A261G3T3</accession>
<sequence>MTGEEHDIEWNELHASTPAKTKTHTSVPITPVRTYSPTLRVMVMSEFKEHSDDTPNSSVQGSSDLERAADSLGESVGDDQIEKNPEQAKLSFDMVTTDPLTVRPRKASIAMCAGLGIAMLLLGAVLWLFAVRTVTGQEYDDMVWSYFSAALPTWFIAVLKIFVHTYIDVAIVAVFALIAIAVVIVRRRWALLIQLAVFGVVSFAVAATVKRVLPRPFLVNVASYTSNSAPSGHTLMAAAGAVVLVCAVPRVWRAVAAFVGWAFTLMVALSVVEAQWHRPSDPLMSLLIIAGLACIMLAFTRSSGMDEPGTRMSSASVQIVATVMITAGIVAVLYGAYVYWQIEPGLDLGAQWARSGACTAAFALMLGVSLVTFGMVAALRQLTASPLSKLGLIGAPPEPPKPAEERDN</sequence>
<evidence type="ECO:0000313" key="5">
    <source>
        <dbReference type="Proteomes" id="UP000216451"/>
    </source>
</evidence>
<dbReference type="SUPFAM" id="SSF48317">
    <property type="entry name" value="Acid phosphatase/Vanadium-dependent haloperoxidase"/>
    <property type="match status" value="1"/>
</dbReference>
<evidence type="ECO:0000256" key="2">
    <source>
        <dbReference type="SAM" id="Phobius"/>
    </source>
</evidence>
<dbReference type="AlphaFoldDB" id="A0A261G3T3"/>